<dbReference type="SUPFAM" id="SSF53335">
    <property type="entry name" value="S-adenosyl-L-methionine-dependent methyltransferases"/>
    <property type="match status" value="1"/>
</dbReference>
<keyword evidence="2 5" id="KW-0489">Methyltransferase</keyword>
<evidence type="ECO:0000259" key="4">
    <source>
        <dbReference type="Pfam" id="PF08241"/>
    </source>
</evidence>
<keyword evidence="3 5" id="KW-0808">Transferase</keyword>
<keyword evidence="6" id="KW-1185">Reference proteome</keyword>
<name>A0A210Q5N6_MIZYE</name>
<dbReference type="PANTHER" id="PTHR44942">
    <property type="entry name" value="METHYLTRANSF_11 DOMAIN-CONTAINING PROTEIN"/>
    <property type="match status" value="1"/>
</dbReference>
<protein>
    <submittedName>
        <fullName evidence="5">Methyltransferase-like C25B8.10</fullName>
    </submittedName>
</protein>
<dbReference type="GO" id="GO:0032259">
    <property type="term" value="P:methylation"/>
    <property type="evidence" value="ECO:0007669"/>
    <property type="project" value="UniProtKB-KW"/>
</dbReference>
<dbReference type="InterPro" id="IPR013216">
    <property type="entry name" value="Methyltransf_11"/>
</dbReference>
<comment type="similarity">
    <text evidence="1">Belongs to the methyltransferase superfamily.</text>
</comment>
<gene>
    <name evidence="5" type="ORF">KP79_PYT21142</name>
</gene>
<feature type="domain" description="Methyltransferase type 11" evidence="4">
    <location>
        <begin position="73"/>
        <end position="166"/>
    </location>
</feature>
<dbReference type="AlphaFoldDB" id="A0A210Q5N6"/>
<dbReference type="InterPro" id="IPR051052">
    <property type="entry name" value="Diverse_substrate_MTase"/>
</dbReference>
<dbReference type="InterPro" id="IPR029063">
    <property type="entry name" value="SAM-dependent_MTases_sf"/>
</dbReference>
<sequence length="286" mass="32459">MLIRYPRRARLHKLKRTMSETANAMFKIVKEGFTDGSHYDKYRPDYTPETTSAILRMLTAEHGVSAGENCDILELGAGTGKLTKHLYKALPPDLKFVASEPMSEFLTTLRERCPGVTTVKCTADVIPFPDNSIQGIVAAQCFHWFANESALTEITRVLKPKGSLILVWNVPNTEVDWVDVLTKKALTFYNDDDPQYVRFWWKDAIDAFPGLGLKTRKLLDYPTSEYTIDEMKTFYSTISTFASMSADDKEHALGELEKVVRSHPSTADKTILQYPRVTDLSQYIKQ</sequence>
<organism evidence="5 6">
    <name type="scientific">Mizuhopecten yessoensis</name>
    <name type="common">Japanese scallop</name>
    <name type="synonym">Patinopecten yessoensis</name>
    <dbReference type="NCBI Taxonomy" id="6573"/>
    <lineage>
        <taxon>Eukaryota</taxon>
        <taxon>Metazoa</taxon>
        <taxon>Spiralia</taxon>
        <taxon>Lophotrochozoa</taxon>
        <taxon>Mollusca</taxon>
        <taxon>Bivalvia</taxon>
        <taxon>Autobranchia</taxon>
        <taxon>Pteriomorphia</taxon>
        <taxon>Pectinida</taxon>
        <taxon>Pectinoidea</taxon>
        <taxon>Pectinidae</taxon>
        <taxon>Mizuhopecten</taxon>
    </lineage>
</organism>
<dbReference type="Gene3D" id="3.40.50.150">
    <property type="entry name" value="Vaccinia Virus protein VP39"/>
    <property type="match status" value="1"/>
</dbReference>
<dbReference type="PANTHER" id="PTHR44942:SF4">
    <property type="entry name" value="METHYLTRANSFERASE TYPE 11 DOMAIN-CONTAINING PROTEIN"/>
    <property type="match status" value="1"/>
</dbReference>
<reference evidence="5 6" key="1">
    <citation type="journal article" date="2017" name="Nat. Ecol. Evol.">
        <title>Scallop genome provides insights into evolution of bilaterian karyotype and development.</title>
        <authorList>
            <person name="Wang S."/>
            <person name="Zhang J."/>
            <person name="Jiao W."/>
            <person name="Li J."/>
            <person name="Xun X."/>
            <person name="Sun Y."/>
            <person name="Guo X."/>
            <person name="Huan P."/>
            <person name="Dong B."/>
            <person name="Zhang L."/>
            <person name="Hu X."/>
            <person name="Sun X."/>
            <person name="Wang J."/>
            <person name="Zhao C."/>
            <person name="Wang Y."/>
            <person name="Wang D."/>
            <person name="Huang X."/>
            <person name="Wang R."/>
            <person name="Lv J."/>
            <person name="Li Y."/>
            <person name="Zhang Z."/>
            <person name="Liu B."/>
            <person name="Lu W."/>
            <person name="Hui Y."/>
            <person name="Liang J."/>
            <person name="Zhou Z."/>
            <person name="Hou R."/>
            <person name="Li X."/>
            <person name="Liu Y."/>
            <person name="Li H."/>
            <person name="Ning X."/>
            <person name="Lin Y."/>
            <person name="Zhao L."/>
            <person name="Xing Q."/>
            <person name="Dou J."/>
            <person name="Li Y."/>
            <person name="Mao J."/>
            <person name="Guo H."/>
            <person name="Dou H."/>
            <person name="Li T."/>
            <person name="Mu C."/>
            <person name="Jiang W."/>
            <person name="Fu Q."/>
            <person name="Fu X."/>
            <person name="Miao Y."/>
            <person name="Liu J."/>
            <person name="Yu Q."/>
            <person name="Li R."/>
            <person name="Liao H."/>
            <person name="Li X."/>
            <person name="Kong Y."/>
            <person name="Jiang Z."/>
            <person name="Chourrout D."/>
            <person name="Li R."/>
            <person name="Bao Z."/>
        </authorList>
    </citation>
    <scope>NUCLEOTIDE SEQUENCE [LARGE SCALE GENOMIC DNA]</scope>
    <source>
        <strain evidence="5 6">PY_sf001</strain>
    </source>
</reference>
<proteinExistence type="inferred from homology"/>
<dbReference type="Proteomes" id="UP000242188">
    <property type="component" value="Unassembled WGS sequence"/>
</dbReference>
<evidence type="ECO:0000256" key="3">
    <source>
        <dbReference type="ARBA" id="ARBA00022679"/>
    </source>
</evidence>
<evidence type="ECO:0000256" key="2">
    <source>
        <dbReference type="ARBA" id="ARBA00022603"/>
    </source>
</evidence>
<dbReference type="CDD" id="cd02440">
    <property type="entry name" value="AdoMet_MTases"/>
    <property type="match status" value="1"/>
</dbReference>
<dbReference type="EMBL" id="NEDP02004925">
    <property type="protein sequence ID" value="OWF44047.1"/>
    <property type="molecule type" value="Genomic_DNA"/>
</dbReference>
<dbReference type="GO" id="GO:0008757">
    <property type="term" value="F:S-adenosylmethionine-dependent methyltransferase activity"/>
    <property type="evidence" value="ECO:0007669"/>
    <property type="project" value="InterPro"/>
</dbReference>
<comment type="caution">
    <text evidence="5">The sequence shown here is derived from an EMBL/GenBank/DDBJ whole genome shotgun (WGS) entry which is preliminary data.</text>
</comment>
<accession>A0A210Q5N6</accession>
<dbReference type="OrthoDB" id="506498at2759"/>
<dbReference type="Pfam" id="PF08241">
    <property type="entry name" value="Methyltransf_11"/>
    <property type="match status" value="1"/>
</dbReference>
<evidence type="ECO:0000313" key="5">
    <source>
        <dbReference type="EMBL" id="OWF44047.1"/>
    </source>
</evidence>
<evidence type="ECO:0000256" key="1">
    <source>
        <dbReference type="ARBA" id="ARBA00008361"/>
    </source>
</evidence>
<evidence type="ECO:0000313" key="6">
    <source>
        <dbReference type="Proteomes" id="UP000242188"/>
    </source>
</evidence>